<dbReference type="Gene3D" id="3.30.365.10">
    <property type="entry name" value="Aldehyde oxidase/xanthine dehydrogenase, molybdopterin binding domain"/>
    <property type="match status" value="4"/>
</dbReference>
<keyword evidence="1" id="KW-0500">Molybdenum</keyword>
<dbReference type="Pfam" id="PF02738">
    <property type="entry name" value="MoCoBD_1"/>
    <property type="match status" value="1"/>
</dbReference>
<keyword evidence="6" id="KW-1185">Reference proteome</keyword>
<dbReference type="GO" id="GO:0016491">
    <property type="term" value="F:oxidoreductase activity"/>
    <property type="evidence" value="ECO:0007669"/>
    <property type="project" value="UniProtKB-KW"/>
</dbReference>
<dbReference type="InterPro" id="IPR000674">
    <property type="entry name" value="Ald_Oxase/Xan_DH_a/b"/>
</dbReference>
<evidence type="ECO:0000256" key="2">
    <source>
        <dbReference type="ARBA" id="ARBA00023002"/>
    </source>
</evidence>
<evidence type="ECO:0000256" key="1">
    <source>
        <dbReference type="ARBA" id="ARBA00022505"/>
    </source>
</evidence>
<organism evidence="5 6">
    <name type="scientific">Cupriavidus cauae</name>
    <dbReference type="NCBI Taxonomy" id="2608999"/>
    <lineage>
        <taxon>Bacteria</taxon>
        <taxon>Pseudomonadati</taxon>
        <taxon>Pseudomonadota</taxon>
        <taxon>Betaproteobacteria</taxon>
        <taxon>Burkholderiales</taxon>
        <taxon>Burkholderiaceae</taxon>
        <taxon>Cupriavidus</taxon>
    </lineage>
</organism>
<feature type="compositionally biased region" description="Gly residues" evidence="3">
    <location>
        <begin position="15"/>
        <end position="33"/>
    </location>
</feature>
<feature type="domain" description="Aldehyde oxidase/xanthine dehydrogenase a/b hammerhead" evidence="4">
    <location>
        <begin position="46"/>
        <end position="155"/>
    </location>
</feature>
<evidence type="ECO:0000313" key="5">
    <source>
        <dbReference type="EMBL" id="KAA6117352.1"/>
    </source>
</evidence>
<dbReference type="Pfam" id="PF20256">
    <property type="entry name" value="MoCoBD_2"/>
    <property type="match status" value="1"/>
</dbReference>
<evidence type="ECO:0000313" key="6">
    <source>
        <dbReference type="Proteomes" id="UP000324324"/>
    </source>
</evidence>
<dbReference type="InterPro" id="IPR016208">
    <property type="entry name" value="Ald_Oxase/xanthine_DH-like"/>
</dbReference>
<comment type="caution">
    <text evidence="5">The sequence shown here is derived from an EMBL/GenBank/DDBJ whole genome shotgun (WGS) entry which is preliminary data.</text>
</comment>
<dbReference type="PANTHER" id="PTHR11908">
    <property type="entry name" value="XANTHINE DEHYDROGENASE"/>
    <property type="match status" value="1"/>
</dbReference>
<dbReference type="Proteomes" id="UP000324324">
    <property type="component" value="Unassembled WGS sequence"/>
</dbReference>
<gene>
    <name evidence="5" type="ORF">F1599_23650</name>
</gene>
<proteinExistence type="predicted"/>
<dbReference type="PANTHER" id="PTHR11908:SF132">
    <property type="entry name" value="ALDEHYDE OXIDASE 1-RELATED"/>
    <property type="match status" value="1"/>
</dbReference>
<dbReference type="SUPFAM" id="SSF54665">
    <property type="entry name" value="CO dehydrogenase molybdoprotein N-domain-like"/>
    <property type="match status" value="1"/>
</dbReference>
<dbReference type="InterPro" id="IPR036856">
    <property type="entry name" value="Ald_Oxase/Xan_DH_a/b_sf"/>
</dbReference>
<dbReference type="InterPro" id="IPR046867">
    <property type="entry name" value="AldOxase/xan_DH_MoCoBD2"/>
</dbReference>
<dbReference type="SMART" id="SM01008">
    <property type="entry name" value="Ald_Xan_dh_C"/>
    <property type="match status" value="1"/>
</dbReference>
<dbReference type="InterPro" id="IPR008274">
    <property type="entry name" value="AldOxase/xan_DH_MoCoBD1"/>
</dbReference>
<evidence type="ECO:0000256" key="3">
    <source>
        <dbReference type="SAM" id="MobiDB-lite"/>
    </source>
</evidence>
<protein>
    <submittedName>
        <fullName evidence="5">Xanthine dehydrogenase family protein</fullName>
    </submittedName>
</protein>
<accession>A0A5M8A3S5</accession>
<reference evidence="5 6" key="1">
    <citation type="submission" date="2019-09" db="EMBL/GenBank/DDBJ databases">
        <title>Isolation of a novel species in the genus Cupriavidus from patients with sepsis using whole genome sequencing.</title>
        <authorList>
            <person name="Kweon O.J."/>
            <person name="Lee M.-K."/>
        </authorList>
    </citation>
    <scope>NUCLEOTIDE SEQUENCE [LARGE SCALE GENOMIC DNA]</scope>
    <source>
        <strain evidence="5 6">MKL-01</strain>
    </source>
</reference>
<name>A0A5M8A3S5_9BURK</name>
<dbReference type="Gene3D" id="3.90.1170.50">
    <property type="entry name" value="Aldehyde oxidase/xanthine dehydrogenase, a/b hammerhead"/>
    <property type="match status" value="1"/>
</dbReference>
<dbReference type="AlphaFoldDB" id="A0A5M8A3S5"/>
<dbReference type="Pfam" id="PF01315">
    <property type="entry name" value="Ald_Xan_dh_C"/>
    <property type="match status" value="1"/>
</dbReference>
<sequence length="829" mass="88418">MTTPAAHGDRSKNGGNNGGNNGGKTGGKTGGIGARLRRKEDDRFLRGRGDYVANLRMVGMRDVAFVRSPLAHARIRGIEKPEGLADAVFTLADLDGVRPIVADSGLAGFKSSAQPVLADGKVRQVGEMIAMCVAPTRALAEDIAAQVFVDFEELPAVVDMLAAREAGAPLVHEHWGDNVFLSTAVGTDGDNEAALAAIRASAPIHVIRTLRTARQSMAPMEGRGVVAWWDRRLAQLVVVTAAQMPHINRTGLAGCLGLDEGQVRVISPDVGGGFGYKGILLPEEVCVAWLAMRLEQPVRWIEDRREQLTANANCREHAYRIEAWAERDGRLLAVDCEATVDSGCYSSYPFSACLEAAQVGSILPGPYMMERYRCRTWSVATNKPPILPYRGVARTGVCFAIESVMDAIAVEAGLEPHQVRLRNLVPPERMPFDNITGKHFDSGDYPECVRRAVAAIDLPGLRARQQRGEPDGRRIGVGFAVFCEQGAHGTSVYHGWGIPMVPGREPAVVRLTPDGVLEIRAGVHSHGQGMETTLAQIAHEVLGVDTDQVRVLLGDTAITPYSTGTWGSRSIVMAGGAVGQACKQLRTRLLHIGAHLLGLPVPAARWEDGAVVGGGGRVPLAELAHVWYRQPQKLPADVDPAGLEVMTTYQATRDTGTFSYACHAVAVAVDTELGKVELIDYAIVEDGGVLINPMVVDGQVYGGAAQGIGTALYEEMRYSEDGQPQASTLADYLLPGATEVPAIRIHHMETPAPYTEFGQKGIGESGAIGSPAAIVNAINDALRPLGAELRELPASPRAILAALANARARDVRHPGHFSPMPSSPAQVAA</sequence>
<feature type="region of interest" description="Disordered" evidence="3">
    <location>
        <begin position="1"/>
        <end position="35"/>
    </location>
</feature>
<dbReference type="RefSeq" id="WP_150084728.1">
    <property type="nucleotide sequence ID" value="NZ_VWRN01000068.1"/>
</dbReference>
<keyword evidence="2" id="KW-0560">Oxidoreductase</keyword>
<dbReference type="InterPro" id="IPR037165">
    <property type="entry name" value="AldOxase/xan_DH_Mopterin-bd_sf"/>
</dbReference>
<evidence type="ECO:0000259" key="4">
    <source>
        <dbReference type="SMART" id="SM01008"/>
    </source>
</evidence>
<dbReference type="GO" id="GO:0005506">
    <property type="term" value="F:iron ion binding"/>
    <property type="evidence" value="ECO:0007669"/>
    <property type="project" value="InterPro"/>
</dbReference>
<dbReference type="SUPFAM" id="SSF56003">
    <property type="entry name" value="Molybdenum cofactor-binding domain"/>
    <property type="match status" value="1"/>
</dbReference>
<dbReference type="EMBL" id="VWRN01000068">
    <property type="protein sequence ID" value="KAA6117352.1"/>
    <property type="molecule type" value="Genomic_DNA"/>
</dbReference>